<evidence type="ECO:0000256" key="1">
    <source>
        <dbReference type="ARBA" id="ARBA00022723"/>
    </source>
</evidence>
<protein>
    <submittedName>
        <fullName evidence="8">Tripartite motif-containing protein 16-like</fullName>
    </submittedName>
</protein>
<dbReference type="SUPFAM" id="SSF57845">
    <property type="entry name" value="B-box zinc-binding domain"/>
    <property type="match status" value="1"/>
</dbReference>
<dbReference type="InterPro" id="IPR001841">
    <property type="entry name" value="Znf_RING"/>
</dbReference>
<gene>
    <name evidence="8" type="primary">LOC107690808</name>
</gene>
<name>A0A671PIH8_9TELE</name>
<feature type="domain" description="B box-type" evidence="7">
    <location>
        <begin position="142"/>
        <end position="182"/>
    </location>
</feature>
<dbReference type="PROSITE" id="PS50119">
    <property type="entry name" value="ZF_BBOX"/>
    <property type="match status" value="1"/>
</dbReference>
<dbReference type="PROSITE" id="PS00518">
    <property type="entry name" value="ZF_RING_1"/>
    <property type="match status" value="1"/>
</dbReference>
<evidence type="ECO:0000259" key="6">
    <source>
        <dbReference type="PROSITE" id="PS50089"/>
    </source>
</evidence>
<dbReference type="AlphaFoldDB" id="A0A671PIH8"/>
<evidence type="ECO:0000313" key="8">
    <source>
        <dbReference type="Ensembl" id="ENSSANP00000058868.1"/>
    </source>
</evidence>
<evidence type="ECO:0000256" key="4">
    <source>
        <dbReference type="PROSITE-ProRule" id="PRU00024"/>
    </source>
</evidence>
<evidence type="ECO:0000313" key="9">
    <source>
        <dbReference type="Proteomes" id="UP000472260"/>
    </source>
</evidence>
<keyword evidence="9" id="KW-1185">Reference proteome</keyword>
<dbReference type="Gene3D" id="4.10.830.40">
    <property type="match status" value="1"/>
</dbReference>
<reference evidence="8" key="1">
    <citation type="submission" date="2025-08" db="UniProtKB">
        <authorList>
            <consortium name="Ensembl"/>
        </authorList>
    </citation>
    <scope>IDENTIFICATION</scope>
</reference>
<keyword evidence="1" id="KW-0479">Metal-binding</keyword>
<dbReference type="Gene3D" id="3.30.160.60">
    <property type="entry name" value="Classic Zinc Finger"/>
    <property type="match status" value="1"/>
</dbReference>
<dbReference type="Pfam" id="PF25600">
    <property type="entry name" value="TRIM_CC"/>
    <property type="match status" value="1"/>
</dbReference>
<dbReference type="InterPro" id="IPR051051">
    <property type="entry name" value="E3_ubiq-ligase_TRIM/RNF"/>
</dbReference>
<evidence type="ECO:0000256" key="2">
    <source>
        <dbReference type="ARBA" id="ARBA00022771"/>
    </source>
</evidence>
<accession>A0A671PIH8</accession>
<organism evidence="8 9">
    <name type="scientific">Sinocyclocheilus anshuiensis</name>
    <dbReference type="NCBI Taxonomy" id="1608454"/>
    <lineage>
        <taxon>Eukaryota</taxon>
        <taxon>Metazoa</taxon>
        <taxon>Chordata</taxon>
        <taxon>Craniata</taxon>
        <taxon>Vertebrata</taxon>
        <taxon>Euteleostomi</taxon>
        <taxon>Actinopterygii</taxon>
        <taxon>Neopterygii</taxon>
        <taxon>Teleostei</taxon>
        <taxon>Ostariophysi</taxon>
        <taxon>Cypriniformes</taxon>
        <taxon>Cyprinidae</taxon>
        <taxon>Cyprininae</taxon>
        <taxon>Sinocyclocheilus</taxon>
    </lineage>
</organism>
<dbReference type="InterPro" id="IPR013083">
    <property type="entry name" value="Znf_RING/FYVE/PHD"/>
</dbReference>
<dbReference type="Ensembl" id="ENSSANT00000062629.1">
    <property type="protein sequence ID" value="ENSSANP00000058868.1"/>
    <property type="gene ID" value="ENSSANG00000029414.1"/>
</dbReference>
<evidence type="ECO:0000259" key="7">
    <source>
        <dbReference type="PROSITE" id="PS50119"/>
    </source>
</evidence>
<dbReference type="PROSITE" id="PS50089">
    <property type="entry name" value="ZF_RING_2"/>
    <property type="match status" value="1"/>
</dbReference>
<dbReference type="PANTHER" id="PTHR25465:SF5">
    <property type="entry name" value="E3 UBIQUITIN_ISG15 LIGASE TRIM25-RELATED"/>
    <property type="match status" value="1"/>
</dbReference>
<dbReference type="SMART" id="SM00184">
    <property type="entry name" value="RING"/>
    <property type="match status" value="1"/>
</dbReference>
<dbReference type="Proteomes" id="UP000472260">
    <property type="component" value="Unassembled WGS sequence"/>
</dbReference>
<keyword evidence="3" id="KW-0862">Zinc</keyword>
<dbReference type="PANTHER" id="PTHR25465">
    <property type="entry name" value="B-BOX DOMAIN CONTAINING"/>
    <property type="match status" value="1"/>
</dbReference>
<sequence>MAKARISVAEDQFICPICLDLLMDPVTIPCGHSYCMSCITGYWNHEDQRGIYSCPQCRKSFTPRPDLGKNVMIAEMVAKVKKTEPRDTVPAGPGDVKCDVCTGRKNKAVKSCLVCLNSYCQTHFEEFHSDKRHKVIDATGRLKQMICQKHDKILEVFCCTDQQFICVLCTLHEHQNHETLSAAEEKSKMQGHLREMQRTVQQRIQKKEMKHQELREAVESQKQSAQAAVEDSEKIFFDLIRTIERSRSEVTKLIRAQERASVSRAEERLEQLKQEIMDLRRNEAELKQLSDTDDHIRLLQSFQSLSLSGSTKLPRIIISSVLSFDDVRKSVSKLRDQLIQYCREQIDNISGTVKHIQIILGPDFETRVECLGCKFNS</sequence>
<dbReference type="SUPFAM" id="SSF57850">
    <property type="entry name" value="RING/U-box"/>
    <property type="match status" value="1"/>
</dbReference>
<dbReference type="Pfam" id="PF15227">
    <property type="entry name" value="zf-C3HC4_4"/>
    <property type="match status" value="1"/>
</dbReference>
<evidence type="ECO:0000256" key="3">
    <source>
        <dbReference type="ARBA" id="ARBA00022833"/>
    </source>
</evidence>
<proteinExistence type="predicted"/>
<feature type="domain" description="RING-type" evidence="6">
    <location>
        <begin position="15"/>
        <end position="58"/>
    </location>
</feature>
<dbReference type="InterPro" id="IPR000315">
    <property type="entry name" value="Znf_B-box"/>
</dbReference>
<dbReference type="Gene3D" id="3.30.40.10">
    <property type="entry name" value="Zinc/RING finger domain, C3HC4 (zinc finger)"/>
    <property type="match status" value="1"/>
</dbReference>
<dbReference type="Pfam" id="PF00643">
    <property type="entry name" value="zf-B_box"/>
    <property type="match status" value="1"/>
</dbReference>
<dbReference type="InterPro" id="IPR058030">
    <property type="entry name" value="TRIM8/14/16/25/29/45/65_CC"/>
</dbReference>
<dbReference type="SMART" id="SM00336">
    <property type="entry name" value="BBOX"/>
    <property type="match status" value="1"/>
</dbReference>
<dbReference type="InterPro" id="IPR017907">
    <property type="entry name" value="Znf_RING_CS"/>
</dbReference>
<dbReference type="GO" id="GO:0008270">
    <property type="term" value="F:zinc ion binding"/>
    <property type="evidence" value="ECO:0007669"/>
    <property type="project" value="UniProtKB-KW"/>
</dbReference>
<keyword evidence="2 4" id="KW-0863">Zinc-finger</keyword>
<reference evidence="8" key="2">
    <citation type="submission" date="2025-09" db="UniProtKB">
        <authorList>
            <consortium name="Ensembl"/>
        </authorList>
    </citation>
    <scope>IDENTIFICATION</scope>
</reference>
<evidence type="ECO:0000256" key="5">
    <source>
        <dbReference type="SAM" id="Coils"/>
    </source>
</evidence>
<dbReference type="CDD" id="cd19769">
    <property type="entry name" value="Bbox2_TRIM16-like"/>
    <property type="match status" value="1"/>
</dbReference>
<feature type="coiled-coil region" evidence="5">
    <location>
        <begin position="197"/>
        <end position="292"/>
    </location>
</feature>
<keyword evidence="5" id="KW-0175">Coiled coil</keyword>